<evidence type="ECO:0000256" key="3">
    <source>
        <dbReference type="ARBA" id="ARBA00022723"/>
    </source>
</evidence>
<keyword evidence="9" id="KW-1185">Reference proteome</keyword>
<evidence type="ECO:0000313" key="9">
    <source>
        <dbReference type="Proteomes" id="UP000694888"/>
    </source>
</evidence>
<keyword evidence="4 8" id="KW-0378">Hydrolase</keyword>
<evidence type="ECO:0000256" key="6">
    <source>
        <dbReference type="ARBA" id="ARBA00023049"/>
    </source>
</evidence>
<keyword evidence="2 8" id="KW-0645">Protease</keyword>
<keyword evidence="6 8" id="KW-0482">Metalloprotease</keyword>
<organism evidence="9 10">
    <name type="scientific">Aplysia californica</name>
    <name type="common">California sea hare</name>
    <dbReference type="NCBI Taxonomy" id="6500"/>
    <lineage>
        <taxon>Eukaryota</taxon>
        <taxon>Metazoa</taxon>
        <taxon>Spiralia</taxon>
        <taxon>Lophotrochozoa</taxon>
        <taxon>Mollusca</taxon>
        <taxon>Gastropoda</taxon>
        <taxon>Heterobranchia</taxon>
        <taxon>Euthyneura</taxon>
        <taxon>Tectipleura</taxon>
        <taxon>Aplysiida</taxon>
        <taxon>Aplysioidea</taxon>
        <taxon>Aplysiidae</taxon>
        <taxon>Aplysia</taxon>
    </lineage>
</organism>
<dbReference type="GeneID" id="101853282"/>
<dbReference type="Gene3D" id="3.10.170.20">
    <property type="match status" value="1"/>
</dbReference>
<feature type="signal peptide" evidence="8">
    <location>
        <begin position="1"/>
        <end position="27"/>
    </location>
</feature>
<proteinExistence type="inferred from homology"/>
<dbReference type="InterPro" id="IPR001577">
    <property type="entry name" value="Peptidase_M8"/>
</dbReference>
<keyword evidence="5 8" id="KW-0862">Zinc</keyword>
<evidence type="ECO:0000256" key="8">
    <source>
        <dbReference type="RuleBase" id="RU366077"/>
    </source>
</evidence>
<protein>
    <recommendedName>
        <fullName evidence="7 8">Leishmanolysin-like peptidase</fullName>
        <ecNumber evidence="8">3.4.24.-</ecNumber>
    </recommendedName>
</protein>
<gene>
    <name evidence="10" type="primary">LOC101853282</name>
</gene>
<evidence type="ECO:0000256" key="1">
    <source>
        <dbReference type="ARBA" id="ARBA00005860"/>
    </source>
</evidence>
<accession>A0ABM1W460</accession>
<name>A0ABM1W460_APLCA</name>
<evidence type="ECO:0000256" key="2">
    <source>
        <dbReference type="ARBA" id="ARBA00022670"/>
    </source>
</evidence>
<dbReference type="SUPFAM" id="SSF55486">
    <property type="entry name" value="Metalloproteases ('zincins'), catalytic domain"/>
    <property type="match status" value="1"/>
</dbReference>
<dbReference type="Proteomes" id="UP000694888">
    <property type="component" value="Unplaced"/>
</dbReference>
<dbReference type="RefSeq" id="XP_035829453.1">
    <property type="nucleotide sequence ID" value="XM_035973560.1"/>
</dbReference>
<dbReference type="EC" id="3.4.24.-" evidence="8"/>
<dbReference type="Pfam" id="PF01457">
    <property type="entry name" value="Peptidase_M8"/>
    <property type="match status" value="1"/>
</dbReference>
<dbReference type="Gene3D" id="3.90.132.10">
    <property type="entry name" value="Leishmanolysin , domain 2"/>
    <property type="match status" value="1"/>
</dbReference>
<comment type="similarity">
    <text evidence="1 8">Belongs to the peptidase M8 family.</text>
</comment>
<evidence type="ECO:0000256" key="5">
    <source>
        <dbReference type="ARBA" id="ARBA00022833"/>
    </source>
</evidence>
<feature type="chain" id="PRO_5045012899" description="Leishmanolysin-like peptidase" evidence="8">
    <location>
        <begin position="28"/>
        <end position="699"/>
    </location>
</feature>
<comment type="cofactor">
    <cofactor evidence="8">
        <name>Zn(2+)</name>
        <dbReference type="ChEBI" id="CHEBI:29105"/>
    </cofactor>
    <text evidence="8">Binds 1 zinc ion per subunit.</text>
</comment>
<dbReference type="PANTHER" id="PTHR10942:SF0">
    <property type="entry name" value="LEISHMANOLYSIN-LIKE PEPTIDASE"/>
    <property type="match status" value="1"/>
</dbReference>
<reference evidence="10" key="1">
    <citation type="submission" date="2025-08" db="UniProtKB">
        <authorList>
            <consortium name="RefSeq"/>
        </authorList>
    </citation>
    <scope>IDENTIFICATION</scope>
</reference>
<evidence type="ECO:0000313" key="10">
    <source>
        <dbReference type="RefSeq" id="XP_035829453.1"/>
    </source>
</evidence>
<dbReference type="Gene3D" id="2.30.34.10">
    <property type="entry name" value="Leishmanolysin domain 4"/>
    <property type="match status" value="1"/>
</dbReference>
<dbReference type="PANTHER" id="PTHR10942">
    <property type="entry name" value="LEISHMANOLYSIN-LIKE PEPTIDASE"/>
    <property type="match status" value="1"/>
</dbReference>
<dbReference type="Gene3D" id="2.10.55.10">
    <property type="entry name" value="Leishmanolysin domain 3"/>
    <property type="match status" value="1"/>
</dbReference>
<keyword evidence="3 8" id="KW-0479">Metal-binding</keyword>
<keyword evidence="8" id="KW-0732">Signal</keyword>
<evidence type="ECO:0000256" key="7">
    <source>
        <dbReference type="ARBA" id="ARBA00039717"/>
    </source>
</evidence>
<sequence length="699" mass="79150">MAHGWCCCALVVAAIVLVLLSPGYVDCGVLQRVERPCGHTVKRLYDEVFYNVHLEPEHVLKKRSLDQPLRIHLHFDSSIQLLPLAHQALVRVCAAFALLSLVVSEIYVCSPLFSQSHQILLRATHLPIRLRRKCESSQVKFRGRTTYCMHGCLQTTVCGDITIPEEHLEGCMYYNPLTRQYVREPSSYPGITDTDFILYIATIPSRKCREGQTIAYAAHCQQDQALDRPVAGYFSICPNSISTSRQNQQQLLSTMKHEILHALGFTAGLYAFYRDDDGNPLTARDPVSGRPLSYSMGMFQWSSAVVRVVDRPHWMDGSGVRHSKNVNMMVTPRVQAEVRRHFNCPSLEGAELEDQGIDGTVLTHWEKRVFENEAMTGTYTQNSVISRITLAMMEDTGWYRADYSKAGHYEWGKNLGCEFVNNSCYAWIQSRLTQGESIHPFCDQIKQGELWTDCTHNRHSVALCNLIEYKRPLPPKYQYFSRLAGVRRDYTGRYAGSVALADYCPYLQEFSWTDENNVPMRGSNCQDFENNLAPATNFYGELYGAKSLCFEHAGRWFLHQCSYTRSPQHAGSGCYEYDCVEGVGLYVRVKNESYRCYRQGQILDIAFQSAYYVHKGTIVCPDCQAVCKAHGVSCPADREPPYNLPRKRVDYSFCAGRCLAGNPLLLLLLLLLSLSLSSVVTTGTWRPLLPSSDVTDGWS</sequence>
<evidence type="ECO:0000256" key="4">
    <source>
        <dbReference type="ARBA" id="ARBA00022801"/>
    </source>
</evidence>